<sequence length="893" mass="100833">MKLFLSKPLKYMIAKSDRRDRNGWLPFYIHALDTAAIIKRLIKHYGLDRSWKFICNMDRDAFIKTVILIALLHDIGKLTPAFQHLITFSLPSDFRYDGIPYTDDFANRSASHHTVAGECVLIKLGLSKELSSIVGAHHGMTPENGVCKKNIDAYPDNYFGEPQDEEFWMSIWKEWLEFSLKMAGFGSAKDVPVPDKKTQVLISGLLITADWLASDSSKFPLLDLDELPSDEYDEGRADKAWGEIGLTEPWTSDVYIADDDIFEERFGFYPNKVQKFVLDVVNMAERPGIMILEAPMGCGKTEAALMAAEVFAEKNDKHGVFFGLPTQTTANGIFERFKEWAEGQSEEFYHSLILAHANAGFQPAFENMPKRMPDVDEDPESGLIVHPFFMGRKMSCMSDFVVGTVDRMLMAALKRRHTMLLHFGLSQKVVIIDECHAYDAYMNRYLERSIEWLSAYGVPVILLSATLPPSRRRALVSAYTGENPENITFENETAYPAVTWSDGGKTYSRSIAYDHPNKNVIVDQMSEDKAVLEAVAASEAGACVGIICNTVRKAQKVSEIIEKHRGTEKMILYHAQYIMQDRAEKEDRILKSAGKKSGPADRRGLIIVGTQVLEQSLDIDFDLLITELCPMDLLLQRIGRLFRHDKRERPNICKQPKCIVVHSEEDGFDKGSDAVYGRWLLMQTEKYLPDKIEVPDDISRLVSNVYEKCSTDTEAEKKAYREYCNSVGTKKSHAGGYLLGSAKGSRRDRTLDGWLAQGVKDAKAEASVRDGDPSIEVLLMVSDGDGYASFLPWRSDGEKIPMFECPPDDVCKKIAMQRLKLPGALCNEYVIDDTIEELETGDKMLKAWQDSRWLSGELVLFMDRGLTARLNGFVLKYSLEKGLSYERLKEGED</sequence>
<keyword evidence="9" id="KW-0051">Antiviral defense</keyword>
<comment type="caution">
    <text evidence="12">The sequence shown here is derived from an EMBL/GenBank/DDBJ whole genome shotgun (WGS) entry which is preliminary data.</text>
</comment>
<evidence type="ECO:0000259" key="10">
    <source>
        <dbReference type="PROSITE" id="PS51192"/>
    </source>
</evidence>
<dbReference type="Gene3D" id="3.40.50.300">
    <property type="entry name" value="P-loop containing nucleotide triphosphate hydrolases"/>
    <property type="match status" value="2"/>
</dbReference>
<evidence type="ECO:0000259" key="11">
    <source>
        <dbReference type="PROSITE" id="PS51643"/>
    </source>
</evidence>
<evidence type="ECO:0000256" key="7">
    <source>
        <dbReference type="ARBA" id="ARBA00022806"/>
    </source>
</evidence>
<reference evidence="12" key="1">
    <citation type="submission" date="2020-10" db="EMBL/GenBank/DDBJ databases">
        <authorList>
            <person name="Gilroy R."/>
        </authorList>
    </citation>
    <scope>NUCLEOTIDE SEQUENCE</scope>
    <source>
        <strain evidence="12">USAMLcec3-3695</strain>
    </source>
</reference>
<evidence type="ECO:0000256" key="6">
    <source>
        <dbReference type="ARBA" id="ARBA00022801"/>
    </source>
</evidence>
<dbReference type="Proteomes" id="UP000824109">
    <property type="component" value="Unassembled WGS sequence"/>
</dbReference>
<protein>
    <submittedName>
        <fullName evidence="12">CRISPR-associated helicase Cas3</fullName>
    </submittedName>
</protein>
<dbReference type="CDD" id="cd09641">
    <property type="entry name" value="Cas3''_I"/>
    <property type="match status" value="1"/>
</dbReference>
<evidence type="ECO:0000256" key="4">
    <source>
        <dbReference type="ARBA" id="ARBA00022723"/>
    </source>
</evidence>
<keyword evidence="6" id="KW-0378">Hydrolase</keyword>
<dbReference type="Pfam" id="PF04851">
    <property type="entry name" value="ResIII"/>
    <property type="match status" value="1"/>
</dbReference>
<evidence type="ECO:0000256" key="1">
    <source>
        <dbReference type="ARBA" id="ARBA00006847"/>
    </source>
</evidence>
<dbReference type="NCBIfam" id="TIGR01587">
    <property type="entry name" value="cas3_core"/>
    <property type="match status" value="1"/>
</dbReference>
<name>A0A9D1MAN2_9FIRM</name>
<dbReference type="AlphaFoldDB" id="A0A9D1MAN2"/>
<dbReference type="PROSITE" id="PS51192">
    <property type="entry name" value="HELICASE_ATP_BIND_1"/>
    <property type="match status" value="1"/>
</dbReference>
<dbReference type="Pfam" id="PF18395">
    <property type="entry name" value="Cas3_C"/>
    <property type="match status" value="1"/>
</dbReference>
<dbReference type="InterPro" id="IPR038257">
    <property type="entry name" value="CRISPR-assoc_Cas3_HD_sf"/>
</dbReference>
<dbReference type="InterPro" id="IPR006483">
    <property type="entry name" value="CRISPR-assoc_Cas3_HD"/>
</dbReference>
<dbReference type="SMART" id="SM00487">
    <property type="entry name" value="DEXDc"/>
    <property type="match status" value="1"/>
</dbReference>
<dbReference type="Pfam" id="PF18019">
    <property type="entry name" value="Cas3_HD"/>
    <property type="match status" value="1"/>
</dbReference>
<keyword evidence="8" id="KW-0067">ATP-binding</keyword>
<dbReference type="GO" id="GO:0051607">
    <property type="term" value="P:defense response to virus"/>
    <property type="evidence" value="ECO:0007669"/>
    <property type="project" value="UniProtKB-KW"/>
</dbReference>
<comment type="similarity">
    <text evidence="1">In the N-terminal section; belongs to the CRISPR-associated nuclease Cas3-HD family.</text>
</comment>
<dbReference type="GO" id="GO:0003677">
    <property type="term" value="F:DNA binding"/>
    <property type="evidence" value="ECO:0007669"/>
    <property type="project" value="InterPro"/>
</dbReference>
<accession>A0A9D1MAN2</accession>
<dbReference type="GO" id="GO:0004518">
    <property type="term" value="F:nuclease activity"/>
    <property type="evidence" value="ECO:0007669"/>
    <property type="project" value="UniProtKB-KW"/>
</dbReference>
<evidence type="ECO:0000313" key="13">
    <source>
        <dbReference type="Proteomes" id="UP000824109"/>
    </source>
</evidence>
<evidence type="ECO:0000256" key="8">
    <source>
        <dbReference type="ARBA" id="ARBA00022840"/>
    </source>
</evidence>
<dbReference type="Gene3D" id="1.10.3210.30">
    <property type="match status" value="1"/>
</dbReference>
<feature type="domain" description="Helicase ATP-binding" evidence="10">
    <location>
        <begin position="281"/>
        <end position="485"/>
    </location>
</feature>
<keyword evidence="4" id="KW-0479">Metal-binding</keyword>
<dbReference type="SUPFAM" id="SSF109604">
    <property type="entry name" value="HD-domain/PDEase-like"/>
    <property type="match status" value="1"/>
</dbReference>
<dbReference type="PROSITE" id="PS51643">
    <property type="entry name" value="HD_CAS3"/>
    <property type="match status" value="1"/>
</dbReference>
<evidence type="ECO:0000256" key="5">
    <source>
        <dbReference type="ARBA" id="ARBA00022741"/>
    </source>
</evidence>
<dbReference type="InterPro" id="IPR006935">
    <property type="entry name" value="Helicase/UvrB_N"/>
</dbReference>
<evidence type="ECO:0000256" key="9">
    <source>
        <dbReference type="ARBA" id="ARBA00023118"/>
    </source>
</evidence>
<dbReference type="GO" id="GO:0016787">
    <property type="term" value="F:hydrolase activity"/>
    <property type="evidence" value="ECO:0007669"/>
    <property type="project" value="UniProtKB-KW"/>
</dbReference>
<dbReference type="InterPro" id="IPR014001">
    <property type="entry name" value="Helicase_ATP-bd"/>
</dbReference>
<keyword evidence="5" id="KW-0547">Nucleotide-binding</keyword>
<dbReference type="NCBIfam" id="TIGR01596">
    <property type="entry name" value="cas3_HD"/>
    <property type="match status" value="1"/>
</dbReference>
<organism evidence="12 13">
    <name type="scientific">Candidatus Ornithomonoglobus merdipullorum</name>
    <dbReference type="NCBI Taxonomy" id="2840895"/>
    <lineage>
        <taxon>Bacteria</taxon>
        <taxon>Bacillati</taxon>
        <taxon>Bacillota</taxon>
        <taxon>Clostridia</taxon>
        <taxon>Candidatus Ornithomonoglobus</taxon>
    </lineage>
</organism>
<evidence type="ECO:0000256" key="2">
    <source>
        <dbReference type="ARBA" id="ARBA00009046"/>
    </source>
</evidence>
<proteinExistence type="inferred from homology"/>
<dbReference type="GO" id="GO:0005524">
    <property type="term" value="F:ATP binding"/>
    <property type="evidence" value="ECO:0007669"/>
    <property type="project" value="UniProtKB-KW"/>
</dbReference>
<keyword evidence="3" id="KW-0540">Nuclease</keyword>
<dbReference type="EMBL" id="DVNB01000023">
    <property type="protein sequence ID" value="HIU56547.1"/>
    <property type="molecule type" value="Genomic_DNA"/>
</dbReference>
<evidence type="ECO:0000313" key="12">
    <source>
        <dbReference type="EMBL" id="HIU56547.1"/>
    </source>
</evidence>
<dbReference type="InterPro" id="IPR054712">
    <property type="entry name" value="Cas3-like_dom"/>
</dbReference>
<dbReference type="Pfam" id="PF22590">
    <property type="entry name" value="Cas3-like_C_2"/>
    <property type="match status" value="1"/>
</dbReference>
<dbReference type="InterPro" id="IPR006474">
    <property type="entry name" value="Helicase_Cas3_CRISPR-ass_core"/>
</dbReference>
<dbReference type="InterPro" id="IPR041372">
    <property type="entry name" value="Cas3_C"/>
</dbReference>
<dbReference type="GO" id="GO:0046872">
    <property type="term" value="F:metal ion binding"/>
    <property type="evidence" value="ECO:0007669"/>
    <property type="project" value="UniProtKB-KW"/>
</dbReference>
<reference evidence="12" key="2">
    <citation type="journal article" date="2021" name="PeerJ">
        <title>Extensive microbial diversity within the chicken gut microbiome revealed by metagenomics and culture.</title>
        <authorList>
            <person name="Gilroy R."/>
            <person name="Ravi A."/>
            <person name="Getino M."/>
            <person name="Pursley I."/>
            <person name="Horton D.L."/>
            <person name="Alikhan N.F."/>
            <person name="Baker D."/>
            <person name="Gharbi K."/>
            <person name="Hall N."/>
            <person name="Watson M."/>
            <person name="Adriaenssens E.M."/>
            <person name="Foster-Nyarko E."/>
            <person name="Jarju S."/>
            <person name="Secka A."/>
            <person name="Antonio M."/>
            <person name="Oren A."/>
            <person name="Chaudhuri R.R."/>
            <person name="La Ragione R."/>
            <person name="Hildebrand F."/>
            <person name="Pallen M.J."/>
        </authorList>
    </citation>
    <scope>NUCLEOTIDE SEQUENCE</scope>
    <source>
        <strain evidence="12">USAMLcec3-3695</strain>
    </source>
</reference>
<dbReference type="GO" id="GO:0004386">
    <property type="term" value="F:helicase activity"/>
    <property type="evidence" value="ECO:0007669"/>
    <property type="project" value="UniProtKB-KW"/>
</dbReference>
<comment type="similarity">
    <text evidence="2">In the central section; belongs to the CRISPR-associated helicase Cas3 family.</text>
</comment>
<evidence type="ECO:0000256" key="3">
    <source>
        <dbReference type="ARBA" id="ARBA00022722"/>
    </source>
</evidence>
<gene>
    <name evidence="12" type="primary">cas3</name>
    <name evidence="12" type="ORF">IAA61_01885</name>
</gene>
<feature type="domain" description="HD Cas3-type" evidence="11">
    <location>
        <begin position="20"/>
        <end position="212"/>
    </location>
</feature>
<dbReference type="InterPro" id="IPR027417">
    <property type="entry name" value="P-loop_NTPase"/>
</dbReference>
<dbReference type="SUPFAM" id="SSF52540">
    <property type="entry name" value="P-loop containing nucleoside triphosphate hydrolases"/>
    <property type="match status" value="1"/>
</dbReference>
<keyword evidence="7" id="KW-0347">Helicase</keyword>